<proteinExistence type="predicted"/>
<dbReference type="EMBL" id="JANRMS010000160">
    <property type="protein sequence ID" value="KAJ3545183.1"/>
    <property type="molecule type" value="Genomic_DNA"/>
</dbReference>
<name>A0ACC1SRU9_9HYPO</name>
<keyword evidence="2" id="KW-1185">Reference proteome</keyword>
<gene>
    <name evidence="1" type="ORF">NM208_g2635</name>
</gene>
<reference evidence="1" key="1">
    <citation type="submission" date="2022-08" db="EMBL/GenBank/DDBJ databases">
        <title>Genome Sequence of Fusarium decemcellulare.</title>
        <authorList>
            <person name="Buettner E."/>
        </authorList>
    </citation>
    <scope>NUCLEOTIDE SEQUENCE</scope>
    <source>
        <strain evidence="1">Babe19</strain>
    </source>
</reference>
<sequence length="349" mass="38094">MSLEDVFPEDPWLPSLRYAASSLIPFNLPWATQEITVGTGFHSKLAQSADPFAPESAFDRRAAQSVRLRYRSESNGTYTHAESSFGSHSLDHMDFSLAASADVAIVNVSGQARFEQNASKNSDGIRSALSGKLFAGYLEWENPVSFSQDARDALKRARTSDKDVFEEKYGDYYVSAMRVGAANGTELSAGSSSEYSSESSSYSMTVKVQVFCWEASATTSGSSFESSSKLSGNITYNGYDTLSRSQSGTKGSEYGKILGEANKNLEKGKLLQGRLKDTVAEFGLSDGCFVSQEKARTMLQSGSIVEIQLLPSHQGGLDEILELRRLASQTRRMTKFLIKTQNGLRLLGK</sequence>
<accession>A0ACC1SRU9</accession>
<organism evidence="1 2">
    <name type="scientific">Fusarium decemcellulare</name>
    <dbReference type="NCBI Taxonomy" id="57161"/>
    <lineage>
        <taxon>Eukaryota</taxon>
        <taxon>Fungi</taxon>
        <taxon>Dikarya</taxon>
        <taxon>Ascomycota</taxon>
        <taxon>Pezizomycotina</taxon>
        <taxon>Sordariomycetes</taxon>
        <taxon>Hypocreomycetidae</taxon>
        <taxon>Hypocreales</taxon>
        <taxon>Nectriaceae</taxon>
        <taxon>Fusarium</taxon>
        <taxon>Fusarium decemcellulare species complex</taxon>
    </lineage>
</organism>
<evidence type="ECO:0000313" key="1">
    <source>
        <dbReference type="EMBL" id="KAJ3545183.1"/>
    </source>
</evidence>
<evidence type="ECO:0000313" key="2">
    <source>
        <dbReference type="Proteomes" id="UP001148629"/>
    </source>
</evidence>
<protein>
    <submittedName>
        <fullName evidence="1">Uncharacterized protein</fullName>
    </submittedName>
</protein>
<comment type="caution">
    <text evidence="1">The sequence shown here is derived from an EMBL/GenBank/DDBJ whole genome shotgun (WGS) entry which is preliminary data.</text>
</comment>
<dbReference type="Proteomes" id="UP001148629">
    <property type="component" value="Unassembled WGS sequence"/>
</dbReference>